<feature type="compositionally biased region" description="Polar residues" evidence="1">
    <location>
        <begin position="328"/>
        <end position="351"/>
    </location>
</feature>
<name>T1F153_HELRO</name>
<feature type="compositionally biased region" description="Polar residues" evidence="1">
    <location>
        <begin position="369"/>
        <end position="379"/>
    </location>
</feature>
<dbReference type="EMBL" id="KB096023">
    <property type="protein sequence ID" value="ESO08996.1"/>
    <property type="molecule type" value="Genomic_DNA"/>
</dbReference>
<evidence type="ECO:0000313" key="3">
    <source>
        <dbReference type="EnsemblMetazoa" id="HelroP168926"/>
    </source>
</evidence>
<evidence type="ECO:0000313" key="2">
    <source>
        <dbReference type="EMBL" id="ESO08996.1"/>
    </source>
</evidence>
<feature type="compositionally biased region" description="Basic residues" evidence="1">
    <location>
        <begin position="511"/>
        <end position="525"/>
    </location>
</feature>
<evidence type="ECO:0000313" key="4">
    <source>
        <dbReference type="Proteomes" id="UP000015101"/>
    </source>
</evidence>
<dbReference type="HOGENOM" id="CLU_322686_0_0_1"/>
<feature type="compositionally biased region" description="Acidic residues" evidence="1">
    <location>
        <begin position="274"/>
        <end position="289"/>
    </location>
</feature>
<dbReference type="KEGG" id="hro:HELRODRAFT_168926"/>
<feature type="compositionally biased region" description="Polar residues" evidence="1">
    <location>
        <begin position="487"/>
        <end position="509"/>
    </location>
</feature>
<dbReference type="Proteomes" id="UP000015101">
    <property type="component" value="Unassembled WGS sequence"/>
</dbReference>
<feature type="region of interest" description="Disordered" evidence="1">
    <location>
        <begin position="237"/>
        <end position="391"/>
    </location>
</feature>
<feature type="region of interest" description="Disordered" evidence="1">
    <location>
        <begin position="429"/>
        <end position="525"/>
    </location>
</feature>
<evidence type="ECO:0000256" key="1">
    <source>
        <dbReference type="SAM" id="MobiDB-lite"/>
    </source>
</evidence>
<keyword evidence="4" id="KW-1185">Reference proteome</keyword>
<feature type="compositionally biased region" description="Low complexity" evidence="1">
    <location>
        <begin position="380"/>
        <end position="391"/>
    </location>
</feature>
<accession>T1F153</accession>
<organism evidence="3 4">
    <name type="scientific">Helobdella robusta</name>
    <name type="common">Californian leech</name>
    <dbReference type="NCBI Taxonomy" id="6412"/>
    <lineage>
        <taxon>Eukaryota</taxon>
        <taxon>Metazoa</taxon>
        <taxon>Spiralia</taxon>
        <taxon>Lophotrochozoa</taxon>
        <taxon>Annelida</taxon>
        <taxon>Clitellata</taxon>
        <taxon>Hirudinea</taxon>
        <taxon>Rhynchobdellida</taxon>
        <taxon>Glossiphoniidae</taxon>
        <taxon>Helobdella</taxon>
    </lineage>
</organism>
<proteinExistence type="predicted"/>
<feature type="compositionally biased region" description="Polar residues" evidence="1">
    <location>
        <begin position="237"/>
        <end position="268"/>
    </location>
</feature>
<dbReference type="AlphaFoldDB" id="T1F153"/>
<gene>
    <name evidence="3" type="primary">20202553</name>
    <name evidence="2" type="ORF">HELRODRAFT_168926</name>
</gene>
<feature type="compositionally biased region" description="Basic and acidic residues" evidence="1">
    <location>
        <begin position="473"/>
        <end position="486"/>
    </location>
</feature>
<reference evidence="3" key="3">
    <citation type="submission" date="2015-06" db="UniProtKB">
        <authorList>
            <consortium name="EnsemblMetazoa"/>
        </authorList>
    </citation>
    <scope>IDENTIFICATION</scope>
</reference>
<feature type="compositionally biased region" description="Polar residues" evidence="1">
    <location>
        <begin position="445"/>
        <end position="455"/>
    </location>
</feature>
<feature type="compositionally biased region" description="Basic and acidic residues" evidence="1">
    <location>
        <begin position="316"/>
        <end position="325"/>
    </location>
</feature>
<dbReference type="EnsemblMetazoa" id="HelroT168926">
    <property type="protein sequence ID" value="HelroP168926"/>
    <property type="gene ID" value="HelroG168926"/>
</dbReference>
<dbReference type="RefSeq" id="XP_009013018.1">
    <property type="nucleotide sequence ID" value="XM_009014770.1"/>
</dbReference>
<feature type="region of interest" description="Disordered" evidence="1">
    <location>
        <begin position="91"/>
        <end position="110"/>
    </location>
</feature>
<feature type="compositionally biased region" description="Low complexity" evidence="1">
    <location>
        <begin position="356"/>
        <end position="368"/>
    </location>
</feature>
<sequence>MLNRENIFISKTKLSIKPVYLNEPKFKVRNSNDDWTNDQTLKINNLNVSHNANKSESAFSRTKNLCKNLFKTQKENEKVANKLNEEKIDKTECSNRSRTSKRQGLPDKTQKNVEIMKNTKICQKSNNKEVTNVSQGNGEKLKCFNRCQKPYNQYIKNAPQKNAEKLKYSDRCQKPNYEKSINASQKIIPHLFIDVPLICLPDKPKNPICSSNLPGGHQHQQVIKSIKKLFNDNKNASRMSFKDTNNSQTPFKQKNYSRMSLKNKSRNSAPAEGESAEESGEEEEKEEESQATGTKTEATAETAATTPDVGDTASAKTDDASKDPSDAETASTANETKSDTNAPATDSTATETKTDLPTPSLATSTTATKSIMKNISSLPTTATTTKSNTRTIPSLATSTTVTKSDLKNLASLATTTTDTKSDLKDILRLRKGKIPSKPETKHDGISSTVGNNIKNNEAIKSADKSKQNYPPDLHTKIQKKESDRVSRSGQVSPSRRNIQSSRHSPSGRNSPSRRHSLSRQHSSSRWHTKIAIEEVGDIEKVGAVDIVVVVDIHGAAAIVVVVDIHDVVNIVGAGKKSLLKNGYQHLDQEGENGTGGRMASVDKNRYCAEWIRCRPLTPPNTYRKLSVTKCCESVCSRKNFNDVGLHINNDLVKKINVREPYLCPAPTFNCPKAPEVRNIFTPCIANQQQVERIQGWMHHQGTWPFPANHPQDPATTHQQPFCNSNTVNQNPQVPAMTNGSRNPTLNQTRCLTSTGMMEMNQAAMQTCNFVPPMPTFFGPPSCVPHMPSSFVHPSFASSSYVPPSVCAPMSNNMPNCLHNVSQQPMLNAMQHCLPQPMRPYLSQCPGQQQNFLPQNFTLQFEQQCPPTLQQFPPTKIKANCCDLETFQQLLMLEKSLT</sequence>
<dbReference type="InParanoid" id="T1F153"/>
<dbReference type="CTD" id="20202553"/>
<feature type="compositionally biased region" description="Low complexity" evidence="1">
    <location>
        <begin position="291"/>
        <end position="306"/>
    </location>
</feature>
<dbReference type="GeneID" id="20202553"/>
<dbReference type="EMBL" id="AMQM01003144">
    <property type="status" value="NOT_ANNOTATED_CDS"/>
    <property type="molecule type" value="Genomic_DNA"/>
</dbReference>
<reference evidence="2 4" key="2">
    <citation type="journal article" date="2013" name="Nature">
        <title>Insights into bilaterian evolution from three spiralian genomes.</title>
        <authorList>
            <person name="Simakov O."/>
            <person name="Marletaz F."/>
            <person name="Cho S.J."/>
            <person name="Edsinger-Gonzales E."/>
            <person name="Havlak P."/>
            <person name="Hellsten U."/>
            <person name="Kuo D.H."/>
            <person name="Larsson T."/>
            <person name="Lv J."/>
            <person name="Arendt D."/>
            <person name="Savage R."/>
            <person name="Osoegawa K."/>
            <person name="de Jong P."/>
            <person name="Grimwood J."/>
            <person name="Chapman J.A."/>
            <person name="Shapiro H."/>
            <person name="Aerts A."/>
            <person name="Otillar R.P."/>
            <person name="Terry A.Y."/>
            <person name="Boore J.L."/>
            <person name="Grigoriev I.V."/>
            <person name="Lindberg D.R."/>
            <person name="Seaver E.C."/>
            <person name="Weisblat D.A."/>
            <person name="Putnam N.H."/>
            <person name="Rokhsar D.S."/>
        </authorList>
    </citation>
    <scope>NUCLEOTIDE SEQUENCE</scope>
</reference>
<protein>
    <submittedName>
        <fullName evidence="2 3">Uncharacterized protein</fullName>
    </submittedName>
</protein>
<reference evidence="4" key="1">
    <citation type="submission" date="2012-12" db="EMBL/GenBank/DDBJ databases">
        <authorList>
            <person name="Hellsten U."/>
            <person name="Grimwood J."/>
            <person name="Chapman J.A."/>
            <person name="Shapiro H."/>
            <person name="Aerts A."/>
            <person name="Otillar R.P."/>
            <person name="Terry A.Y."/>
            <person name="Boore J.L."/>
            <person name="Simakov O."/>
            <person name="Marletaz F."/>
            <person name="Cho S.-J."/>
            <person name="Edsinger-Gonzales E."/>
            <person name="Havlak P."/>
            <person name="Kuo D.-H."/>
            <person name="Larsson T."/>
            <person name="Lv J."/>
            <person name="Arendt D."/>
            <person name="Savage R."/>
            <person name="Osoegawa K."/>
            <person name="de Jong P."/>
            <person name="Lindberg D.R."/>
            <person name="Seaver E.C."/>
            <person name="Weisblat D.A."/>
            <person name="Putnam N.H."/>
            <person name="Grigoriev I.V."/>
            <person name="Rokhsar D.S."/>
        </authorList>
    </citation>
    <scope>NUCLEOTIDE SEQUENCE</scope>
</reference>